<dbReference type="SUPFAM" id="SSF143011">
    <property type="entry name" value="RelE-like"/>
    <property type="match status" value="1"/>
</dbReference>
<dbReference type="Gene3D" id="3.30.2310.20">
    <property type="entry name" value="RelE-like"/>
    <property type="match status" value="1"/>
</dbReference>
<dbReference type="InterPro" id="IPR007712">
    <property type="entry name" value="RelE/ParE_toxin"/>
</dbReference>
<evidence type="ECO:0000313" key="4">
    <source>
        <dbReference type="Proteomes" id="UP000002517"/>
    </source>
</evidence>
<gene>
    <name evidence="3" type="ordered locus">lpl1588</name>
</gene>
<dbReference type="PANTHER" id="PTHR35601">
    <property type="entry name" value="TOXIN RELE"/>
    <property type="match status" value="1"/>
</dbReference>
<accession>Q5WW71</accession>
<comment type="similarity">
    <text evidence="1">Belongs to the RelE toxin family.</text>
</comment>
<dbReference type="HOGENOM" id="CLU_155761_0_1_6"/>
<dbReference type="InterPro" id="IPR035093">
    <property type="entry name" value="RelE/ParE_toxin_dom_sf"/>
</dbReference>
<evidence type="ECO:0000256" key="1">
    <source>
        <dbReference type="ARBA" id="ARBA00006226"/>
    </source>
</evidence>
<dbReference type="Pfam" id="PF05016">
    <property type="entry name" value="ParE_toxin"/>
    <property type="match status" value="1"/>
</dbReference>
<dbReference type="RefSeq" id="WP_011215616.1">
    <property type="nucleotide sequence ID" value="NC_006369.1"/>
</dbReference>
<sequence length="85" mass="10103">MSFELGFLDEALKEWRKLDNNTRDQFKKKLAERLINPRVPASKLSGQKDRYKIKLRNIGYRLVYEVRDAELIVGMCFPTTQKLNR</sequence>
<dbReference type="Proteomes" id="UP000002517">
    <property type="component" value="Chromosome"/>
</dbReference>
<dbReference type="KEGG" id="lpf:lpl1588"/>
<name>Q5WW71_LEGPL</name>
<evidence type="ECO:0000313" key="3">
    <source>
        <dbReference type="EMBL" id="CAH15828.1"/>
    </source>
</evidence>
<evidence type="ECO:0008006" key="5">
    <source>
        <dbReference type="Google" id="ProtNLM"/>
    </source>
</evidence>
<reference evidence="3 4" key="1">
    <citation type="journal article" date="2004" name="Nat. Genet.">
        <title>Evidence in the Legionella pneumophila genome for exploitation of host cell functions and high genome plasticity.</title>
        <authorList>
            <person name="Cazalet C."/>
            <person name="Rusniok C."/>
            <person name="Bruggemann H."/>
            <person name="Zidane N."/>
            <person name="Magnier A."/>
            <person name="Ma L."/>
            <person name="Tichit M."/>
            <person name="Jarraud S."/>
            <person name="Bouchier C."/>
            <person name="Vandenesch F."/>
            <person name="Kunst F."/>
            <person name="Etienne J."/>
            <person name="Glaser P."/>
            <person name="Buchrieser C."/>
        </authorList>
    </citation>
    <scope>NUCLEOTIDE SEQUENCE [LARGE SCALE GENOMIC DNA]</scope>
    <source>
        <strain evidence="3 4">Lens</strain>
    </source>
</reference>
<evidence type="ECO:0000256" key="2">
    <source>
        <dbReference type="ARBA" id="ARBA00022649"/>
    </source>
</evidence>
<proteinExistence type="inferred from homology"/>
<keyword evidence="2" id="KW-1277">Toxin-antitoxin system</keyword>
<dbReference type="LegioList" id="lpl1588"/>
<organism evidence="3 4">
    <name type="scientific">Legionella pneumophila (strain Lens)</name>
    <dbReference type="NCBI Taxonomy" id="297245"/>
    <lineage>
        <taxon>Bacteria</taxon>
        <taxon>Pseudomonadati</taxon>
        <taxon>Pseudomonadota</taxon>
        <taxon>Gammaproteobacteria</taxon>
        <taxon>Legionellales</taxon>
        <taxon>Legionellaceae</taxon>
        <taxon>Legionella</taxon>
    </lineage>
</organism>
<dbReference type="EMBL" id="CR628337">
    <property type="protein sequence ID" value="CAH15828.1"/>
    <property type="molecule type" value="Genomic_DNA"/>
</dbReference>
<protein>
    <recommendedName>
        <fullName evidence="5">Type II toxin-antitoxin system mRNA interferase toxin, RelE/StbE family</fullName>
    </recommendedName>
</protein>
<dbReference type="AlphaFoldDB" id="Q5WW71"/>
<dbReference type="PANTHER" id="PTHR35601:SF1">
    <property type="entry name" value="TOXIN RELE"/>
    <property type="match status" value="1"/>
</dbReference>